<organism evidence="1 2">
    <name type="scientific">Marinobacter adhaerens</name>
    <dbReference type="NCBI Taxonomy" id="1033846"/>
    <lineage>
        <taxon>Bacteria</taxon>
        <taxon>Pseudomonadati</taxon>
        <taxon>Pseudomonadota</taxon>
        <taxon>Gammaproteobacteria</taxon>
        <taxon>Pseudomonadales</taxon>
        <taxon>Marinobacteraceae</taxon>
        <taxon>Marinobacter</taxon>
    </lineage>
</organism>
<dbReference type="EMBL" id="DNNA01000251">
    <property type="protein sequence ID" value="HBC35714.1"/>
    <property type="molecule type" value="Genomic_DNA"/>
</dbReference>
<sequence>MNLSPGSTRSTSTHSLGLIPDHAISWLVLLAAFAISNLSLADEQTISHQALDGMSFQSKLGPMGRPADTDDLFVFKDGYFVSEECARRCGYAKVEYWVRAHDDGIQMRAEVPCSKSDAVMYWRGTVRGDEIEGSFTWVNKRWYWTFEKEFSFKGRLVETNSQ</sequence>
<gene>
    <name evidence="1" type="ORF">DC045_15690</name>
</gene>
<evidence type="ECO:0000313" key="1">
    <source>
        <dbReference type="EMBL" id="HBC35714.1"/>
    </source>
</evidence>
<comment type="caution">
    <text evidence="1">The sequence shown here is derived from an EMBL/GenBank/DDBJ whole genome shotgun (WGS) entry which is preliminary data.</text>
</comment>
<name>A0A352IW81_9GAMM</name>
<evidence type="ECO:0000313" key="2">
    <source>
        <dbReference type="Proteomes" id="UP000263489"/>
    </source>
</evidence>
<accession>A0A352IW81</accession>
<reference evidence="1 2" key="1">
    <citation type="journal article" date="2018" name="Nat. Biotechnol.">
        <title>A standardized bacterial taxonomy based on genome phylogeny substantially revises the tree of life.</title>
        <authorList>
            <person name="Parks D.H."/>
            <person name="Chuvochina M."/>
            <person name="Waite D.W."/>
            <person name="Rinke C."/>
            <person name="Skarshewski A."/>
            <person name="Chaumeil P.A."/>
            <person name="Hugenholtz P."/>
        </authorList>
    </citation>
    <scope>NUCLEOTIDE SEQUENCE [LARGE SCALE GENOMIC DNA]</scope>
    <source>
        <strain evidence="1">UBA9380</strain>
    </source>
</reference>
<protein>
    <submittedName>
        <fullName evidence="1">Uncharacterized protein</fullName>
    </submittedName>
</protein>
<dbReference type="Proteomes" id="UP000263489">
    <property type="component" value="Unassembled WGS sequence"/>
</dbReference>
<proteinExistence type="predicted"/>
<dbReference type="AlphaFoldDB" id="A0A352IW81"/>